<name>A0ABT7FHQ5_9RHOB</name>
<keyword evidence="4" id="KW-1185">Reference proteome</keyword>
<dbReference type="InterPro" id="IPR050879">
    <property type="entry name" value="Acyltransferase_3"/>
</dbReference>
<reference evidence="3 4" key="1">
    <citation type="submission" date="2023-05" db="EMBL/GenBank/DDBJ databases">
        <title>Sedimentitalea sp. nov. JM2-8.</title>
        <authorList>
            <person name="Huang J."/>
        </authorList>
    </citation>
    <scope>NUCLEOTIDE SEQUENCE [LARGE SCALE GENOMIC DNA]</scope>
    <source>
        <strain evidence="3 4">JM2-8</strain>
    </source>
</reference>
<evidence type="ECO:0000313" key="4">
    <source>
        <dbReference type="Proteomes" id="UP001227126"/>
    </source>
</evidence>
<dbReference type="RefSeq" id="WP_284486458.1">
    <property type="nucleotide sequence ID" value="NZ_JASNJE010000021.1"/>
</dbReference>
<dbReference type="Pfam" id="PF01757">
    <property type="entry name" value="Acyl_transf_3"/>
    <property type="match status" value="1"/>
</dbReference>
<keyword evidence="1" id="KW-1133">Transmembrane helix</keyword>
<dbReference type="EC" id="2.3.-.-" evidence="3"/>
<dbReference type="PANTHER" id="PTHR23028:SF53">
    <property type="entry name" value="ACYL_TRANSF_3 DOMAIN-CONTAINING PROTEIN"/>
    <property type="match status" value="1"/>
</dbReference>
<organism evidence="3 4">
    <name type="scientific">Sedimentitalea xiamensis</name>
    <dbReference type="NCBI Taxonomy" id="3050037"/>
    <lineage>
        <taxon>Bacteria</taxon>
        <taxon>Pseudomonadati</taxon>
        <taxon>Pseudomonadota</taxon>
        <taxon>Alphaproteobacteria</taxon>
        <taxon>Rhodobacterales</taxon>
        <taxon>Paracoccaceae</taxon>
        <taxon>Sedimentitalea</taxon>
    </lineage>
</organism>
<evidence type="ECO:0000313" key="3">
    <source>
        <dbReference type="EMBL" id="MDK3074525.1"/>
    </source>
</evidence>
<keyword evidence="1" id="KW-0812">Transmembrane</keyword>
<dbReference type="GO" id="GO:0016746">
    <property type="term" value="F:acyltransferase activity"/>
    <property type="evidence" value="ECO:0007669"/>
    <property type="project" value="UniProtKB-KW"/>
</dbReference>
<feature type="transmembrane region" description="Helical" evidence="1">
    <location>
        <begin position="210"/>
        <end position="228"/>
    </location>
</feature>
<dbReference type="Proteomes" id="UP001227126">
    <property type="component" value="Unassembled WGS sequence"/>
</dbReference>
<feature type="transmembrane region" description="Helical" evidence="1">
    <location>
        <begin position="159"/>
        <end position="180"/>
    </location>
</feature>
<protein>
    <submittedName>
        <fullName evidence="3">Acyltransferase</fullName>
        <ecNumber evidence="3">2.3.-.-</ecNumber>
    </submittedName>
</protein>
<feature type="transmembrane region" description="Helical" evidence="1">
    <location>
        <begin position="51"/>
        <end position="73"/>
    </location>
</feature>
<feature type="transmembrane region" description="Helical" evidence="1">
    <location>
        <begin position="312"/>
        <end position="333"/>
    </location>
</feature>
<evidence type="ECO:0000259" key="2">
    <source>
        <dbReference type="Pfam" id="PF01757"/>
    </source>
</evidence>
<evidence type="ECO:0000256" key="1">
    <source>
        <dbReference type="SAM" id="Phobius"/>
    </source>
</evidence>
<dbReference type="PANTHER" id="PTHR23028">
    <property type="entry name" value="ACETYLTRANSFERASE"/>
    <property type="match status" value="1"/>
</dbReference>
<keyword evidence="1" id="KW-0472">Membrane</keyword>
<dbReference type="EMBL" id="JASNJE010000021">
    <property type="protein sequence ID" value="MDK3074525.1"/>
    <property type="molecule type" value="Genomic_DNA"/>
</dbReference>
<feature type="transmembrane region" description="Helical" evidence="1">
    <location>
        <begin position="21"/>
        <end position="39"/>
    </location>
</feature>
<keyword evidence="3" id="KW-0012">Acyltransferase</keyword>
<accession>A0ABT7FHQ5</accession>
<dbReference type="InterPro" id="IPR002656">
    <property type="entry name" value="Acyl_transf_3_dom"/>
</dbReference>
<feature type="domain" description="Acyltransferase 3" evidence="2">
    <location>
        <begin position="19"/>
        <end position="330"/>
    </location>
</feature>
<comment type="caution">
    <text evidence="3">The sequence shown here is derived from an EMBL/GenBank/DDBJ whole genome shotgun (WGS) entry which is preliminary data.</text>
</comment>
<feature type="transmembrane region" description="Helical" evidence="1">
    <location>
        <begin position="255"/>
        <end position="276"/>
    </location>
</feature>
<proteinExistence type="predicted"/>
<feature type="transmembrane region" description="Helical" evidence="1">
    <location>
        <begin position="94"/>
        <end position="113"/>
    </location>
</feature>
<sequence length="351" mass="38622">MGRQGVFIGDRAAGRDNHFNLIRMVAASGVLVSHAYPIALGPDAVQPLQIWLQGIALGTVCVYVFFAISGFFIAKSFDRSPSLGRFLRARVLRLYPALAVVLALTVLVAGLFLTTAPAATFRAAVPDYMLRNLSLFRLQYDLPGVFETNPYGPPINGSLWTLIHEAMCYAGVFLAGVLGLLRAKRPLALLLAGFVILRYLAPSLPLPGKLLAFLDLAFPFAIGTAFYVWRDRVPLRLSLALGLAALAALSHPTPLFHMVFALALTYWVFLIGLARAPRLLAYNRLGDYSYGTYIYAFPMQQLMAFWGVTLPLANMALAFPATLALAMLSWHLIEKPALALVRRPDRQERRT</sequence>
<gene>
    <name evidence="3" type="ORF">QO034_15615</name>
</gene>
<feature type="transmembrane region" description="Helical" evidence="1">
    <location>
        <begin position="233"/>
        <end position="249"/>
    </location>
</feature>
<keyword evidence="3" id="KW-0808">Transferase</keyword>
<feature type="transmembrane region" description="Helical" evidence="1">
    <location>
        <begin position="187"/>
        <end position="204"/>
    </location>
</feature>